<evidence type="ECO:0000256" key="1">
    <source>
        <dbReference type="ARBA" id="ARBA00001933"/>
    </source>
</evidence>
<evidence type="ECO:0000256" key="5">
    <source>
        <dbReference type="ARBA" id="ARBA00022898"/>
    </source>
</evidence>
<evidence type="ECO:0000313" key="8">
    <source>
        <dbReference type="EMBL" id="EAQ99084.2"/>
    </source>
</evidence>
<dbReference type="InterPro" id="IPR015422">
    <property type="entry name" value="PyrdxlP-dep_Trfase_small"/>
</dbReference>
<dbReference type="InterPro" id="IPR015424">
    <property type="entry name" value="PyrdxlP-dep_Trfase"/>
</dbReference>
<dbReference type="PANTHER" id="PTHR46383:SF1">
    <property type="entry name" value="ASPARTATE AMINOTRANSFERASE"/>
    <property type="match status" value="1"/>
</dbReference>
<dbReference type="HOGENOM" id="CLU_017584_4_0_6"/>
<evidence type="ECO:0000256" key="2">
    <source>
        <dbReference type="ARBA" id="ARBA00007441"/>
    </source>
</evidence>
<keyword evidence="3 6" id="KW-0032">Aminotransferase</keyword>
<comment type="caution">
    <text evidence="8">The sequence shown here is derived from an EMBL/GenBank/DDBJ whole genome shotgun (WGS) entry which is preliminary data.</text>
</comment>
<dbReference type="Proteomes" id="UP000019205">
    <property type="component" value="Chromosome"/>
</dbReference>
<dbReference type="EMBL" id="AAOA02000003">
    <property type="protein sequence ID" value="EAQ99084.2"/>
    <property type="molecule type" value="Genomic_DNA"/>
</dbReference>
<dbReference type="STRING" id="314285.KT71_10662"/>
<keyword evidence="4 6" id="KW-0808">Transferase</keyword>
<feature type="domain" description="Aminotransferase class I/classII large" evidence="7">
    <location>
        <begin position="59"/>
        <end position="408"/>
    </location>
</feature>
<name>A4A5L3_9GAMM</name>
<dbReference type="InterPro" id="IPR004838">
    <property type="entry name" value="NHTrfase_class1_PyrdxlP-BS"/>
</dbReference>
<keyword evidence="5" id="KW-0663">Pyridoxal phosphate</keyword>
<dbReference type="GO" id="GO:0006520">
    <property type="term" value="P:amino acid metabolic process"/>
    <property type="evidence" value="ECO:0007669"/>
    <property type="project" value="InterPro"/>
</dbReference>
<keyword evidence="9" id="KW-1185">Reference proteome</keyword>
<dbReference type="Gene3D" id="3.90.1150.10">
    <property type="entry name" value="Aspartate Aminotransferase, domain 1"/>
    <property type="match status" value="1"/>
</dbReference>
<evidence type="ECO:0000256" key="3">
    <source>
        <dbReference type="ARBA" id="ARBA00022576"/>
    </source>
</evidence>
<dbReference type="InterPro" id="IPR004839">
    <property type="entry name" value="Aminotransferase_I/II_large"/>
</dbReference>
<dbReference type="GO" id="GO:0030170">
    <property type="term" value="F:pyridoxal phosphate binding"/>
    <property type="evidence" value="ECO:0007669"/>
    <property type="project" value="InterPro"/>
</dbReference>
<dbReference type="SUPFAM" id="SSF53383">
    <property type="entry name" value="PLP-dependent transferases"/>
    <property type="match status" value="1"/>
</dbReference>
<sequence length="415" mass="45666">MGPVRVESTAALYFATLFSGYTPMFTPRYARITERLSADGSDVWAVHDRALEMQRNGDDVILLSVGDPDFRTPEPIIDNAVSHLRVGRTHYSPSLGEIKLRRAVADLETRTSPYPCNADEVAIFPGATSAIYATLSCLLDPGDEIVVPEPMYVGYVPIFQGLDLKVRTVPLEVQNGFSLDVSAVKATISDKTRVLFINTPGNPTGAIIPAADIRELANYCRERNIWLVCDEVYSMFCYEGKHVSARASAESLENIVMIDGLSKSHAMSGWRIGWVVAPPTLILRLGSYAGATLFGSPQFIQDASAFALENDQQYVREMRDEYRKRRDYVLDKLGKVKNIRCSRPHAGMFVMCDVSATGLDGKAFAEQLLTEQAVSVIPGDAFGPSAANFVRLGLAQNHSVLKRACKRIRVFCAAI</sequence>
<dbReference type="Pfam" id="PF00155">
    <property type="entry name" value="Aminotran_1_2"/>
    <property type="match status" value="1"/>
</dbReference>
<dbReference type="AlphaFoldDB" id="A4A5L3"/>
<protein>
    <recommendedName>
        <fullName evidence="6">Aminotransferase</fullName>
        <ecNumber evidence="6">2.6.1.-</ecNumber>
    </recommendedName>
</protein>
<dbReference type="InterPro" id="IPR015421">
    <property type="entry name" value="PyrdxlP-dep_Trfase_major"/>
</dbReference>
<evidence type="ECO:0000256" key="4">
    <source>
        <dbReference type="ARBA" id="ARBA00022679"/>
    </source>
</evidence>
<dbReference type="eggNOG" id="COG0436">
    <property type="taxonomic scope" value="Bacteria"/>
</dbReference>
<reference evidence="8 9" key="2">
    <citation type="journal article" date="2009" name="PLoS ONE">
        <title>The photosynthetic apparatus and its regulation in the aerobic gammaproteobacterium Congregibacter litoralis gen. nov., sp. nov.</title>
        <authorList>
            <person name="Spring S."/>
            <person name="Lunsdorf H."/>
            <person name="Fuchs B.M."/>
            <person name="Tindall B.J."/>
        </authorList>
    </citation>
    <scope>NUCLEOTIDE SEQUENCE [LARGE SCALE GENOMIC DNA]</scope>
    <source>
        <strain evidence="8">KT71</strain>
    </source>
</reference>
<comment type="cofactor">
    <cofactor evidence="1 6">
        <name>pyridoxal 5'-phosphate</name>
        <dbReference type="ChEBI" id="CHEBI:597326"/>
    </cofactor>
</comment>
<evidence type="ECO:0000256" key="6">
    <source>
        <dbReference type="RuleBase" id="RU000481"/>
    </source>
</evidence>
<proteinExistence type="inferred from homology"/>
<organism evidence="8 9">
    <name type="scientific">Congregibacter litoralis KT71</name>
    <dbReference type="NCBI Taxonomy" id="314285"/>
    <lineage>
        <taxon>Bacteria</taxon>
        <taxon>Pseudomonadati</taxon>
        <taxon>Pseudomonadota</taxon>
        <taxon>Gammaproteobacteria</taxon>
        <taxon>Cellvibrionales</taxon>
        <taxon>Halieaceae</taxon>
        <taxon>Congregibacter</taxon>
    </lineage>
</organism>
<comment type="similarity">
    <text evidence="2 6">Belongs to the class-I pyridoxal-phosphate-dependent aminotransferase family.</text>
</comment>
<accession>A4A5L3</accession>
<dbReference type="EC" id="2.6.1.-" evidence="6"/>
<dbReference type="PANTHER" id="PTHR46383">
    <property type="entry name" value="ASPARTATE AMINOTRANSFERASE"/>
    <property type="match status" value="1"/>
</dbReference>
<evidence type="ECO:0000259" key="7">
    <source>
        <dbReference type="Pfam" id="PF00155"/>
    </source>
</evidence>
<reference evidence="8 9" key="1">
    <citation type="journal article" date="2007" name="Proc. Natl. Acad. Sci. U.S.A.">
        <title>Characterization of a marine gammaproteobacterium capable of aerobic anoxygenic photosynthesis.</title>
        <authorList>
            <person name="Fuchs B.M."/>
            <person name="Spring S."/>
            <person name="Teeling H."/>
            <person name="Quast C."/>
            <person name="Wulf J."/>
            <person name="Schattenhofer M."/>
            <person name="Yan S."/>
            <person name="Ferriera S."/>
            <person name="Johnson J."/>
            <person name="Glockner F.O."/>
            <person name="Amann R."/>
        </authorList>
    </citation>
    <scope>NUCLEOTIDE SEQUENCE [LARGE SCALE GENOMIC DNA]</scope>
    <source>
        <strain evidence="8">KT71</strain>
    </source>
</reference>
<dbReference type="PROSITE" id="PS00105">
    <property type="entry name" value="AA_TRANSFER_CLASS_1"/>
    <property type="match status" value="1"/>
</dbReference>
<dbReference type="CDD" id="cd00609">
    <property type="entry name" value="AAT_like"/>
    <property type="match status" value="1"/>
</dbReference>
<dbReference type="GO" id="GO:0008483">
    <property type="term" value="F:transaminase activity"/>
    <property type="evidence" value="ECO:0007669"/>
    <property type="project" value="UniProtKB-KW"/>
</dbReference>
<gene>
    <name evidence="8" type="ORF">KT71_10662</name>
</gene>
<evidence type="ECO:0000313" key="9">
    <source>
        <dbReference type="Proteomes" id="UP000019205"/>
    </source>
</evidence>
<dbReference type="Gene3D" id="3.40.640.10">
    <property type="entry name" value="Type I PLP-dependent aspartate aminotransferase-like (Major domain)"/>
    <property type="match status" value="1"/>
</dbReference>
<dbReference type="InterPro" id="IPR050596">
    <property type="entry name" value="AspAT/PAT-like"/>
</dbReference>